<evidence type="ECO:0000259" key="4">
    <source>
        <dbReference type="PROSITE" id="PS50893"/>
    </source>
</evidence>
<dbReference type="InterPro" id="IPR008995">
    <property type="entry name" value="Mo/tungstate-bd_C_term_dom"/>
</dbReference>
<dbReference type="PROSITE" id="PS50893">
    <property type="entry name" value="ABC_TRANSPORTER_2"/>
    <property type="match status" value="1"/>
</dbReference>
<dbReference type="GO" id="GO:0015847">
    <property type="term" value="P:putrescine transport"/>
    <property type="evidence" value="ECO:0007669"/>
    <property type="project" value="UniProtKB-ARBA"/>
</dbReference>
<dbReference type="KEGG" id="dba:Dbac_2002"/>
<dbReference type="Gene3D" id="3.40.50.300">
    <property type="entry name" value="P-loop containing nucleotide triphosphate hydrolases"/>
    <property type="match status" value="1"/>
</dbReference>
<dbReference type="GO" id="GO:0043190">
    <property type="term" value="C:ATP-binding cassette (ABC) transporter complex"/>
    <property type="evidence" value="ECO:0007669"/>
    <property type="project" value="InterPro"/>
</dbReference>
<dbReference type="GO" id="GO:0005524">
    <property type="term" value="F:ATP binding"/>
    <property type="evidence" value="ECO:0007669"/>
    <property type="project" value="UniProtKB-KW"/>
</dbReference>
<dbReference type="STRING" id="525897.Dbac_2002"/>
<keyword evidence="2" id="KW-0547">Nucleotide-binding</keyword>
<dbReference type="SUPFAM" id="SSF52540">
    <property type="entry name" value="P-loop containing nucleoside triphosphate hydrolases"/>
    <property type="match status" value="1"/>
</dbReference>
<dbReference type="RefSeq" id="WP_015774180.1">
    <property type="nucleotide sequence ID" value="NC_013173.1"/>
</dbReference>
<keyword evidence="3" id="KW-0067">ATP-binding</keyword>
<dbReference type="InterPro" id="IPR003439">
    <property type="entry name" value="ABC_transporter-like_ATP-bd"/>
</dbReference>
<evidence type="ECO:0000256" key="2">
    <source>
        <dbReference type="ARBA" id="ARBA00022741"/>
    </source>
</evidence>
<dbReference type="HOGENOM" id="CLU_000604_1_1_7"/>
<gene>
    <name evidence="5" type="ordered locus">Dbac_2002</name>
</gene>
<dbReference type="InterPro" id="IPR050093">
    <property type="entry name" value="ABC_SmlMolc_Importer"/>
</dbReference>
<dbReference type="eggNOG" id="COG3842">
    <property type="taxonomic scope" value="Bacteria"/>
</dbReference>
<dbReference type="SMART" id="SM00382">
    <property type="entry name" value="AAA"/>
    <property type="match status" value="1"/>
</dbReference>
<proteinExistence type="predicted"/>
<evidence type="ECO:0000313" key="5">
    <source>
        <dbReference type="EMBL" id="ACU90089.1"/>
    </source>
</evidence>
<dbReference type="FunFam" id="3.40.50.300:FF:000133">
    <property type="entry name" value="Spermidine/putrescine import ATP-binding protein PotA"/>
    <property type="match status" value="1"/>
</dbReference>
<dbReference type="InterPro" id="IPR027417">
    <property type="entry name" value="P-loop_NTPase"/>
</dbReference>
<accession>C7LNC0</accession>
<keyword evidence="1" id="KW-0813">Transport</keyword>
<protein>
    <submittedName>
        <fullName evidence="5">Spermidine/putrescine ABC transporter ATPase subunit</fullName>
    </submittedName>
</protein>
<organism evidence="5 6">
    <name type="scientific">Desulfomicrobium baculatum (strain DSM 4028 / VKM B-1378 / X)</name>
    <name type="common">Desulfovibrio baculatus</name>
    <dbReference type="NCBI Taxonomy" id="525897"/>
    <lineage>
        <taxon>Bacteria</taxon>
        <taxon>Pseudomonadati</taxon>
        <taxon>Thermodesulfobacteriota</taxon>
        <taxon>Desulfovibrionia</taxon>
        <taxon>Desulfovibrionales</taxon>
        <taxon>Desulfomicrobiaceae</taxon>
        <taxon>Desulfomicrobium</taxon>
    </lineage>
</organism>
<dbReference type="GO" id="GO:0022857">
    <property type="term" value="F:transmembrane transporter activity"/>
    <property type="evidence" value="ECO:0007669"/>
    <property type="project" value="InterPro"/>
</dbReference>
<dbReference type="Gene3D" id="2.40.50.100">
    <property type="match status" value="1"/>
</dbReference>
<feature type="domain" description="ABC transporter" evidence="4">
    <location>
        <begin position="5"/>
        <end position="235"/>
    </location>
</feature>
<reference evidence="5 6" key="1">
    <citation type="journal article" date="2009" name="Stand. Genomic Sci.">
        <title>Complete genome sequence of Desulfomicrobium baculatum type strain (X).</title>
        <authorList>
            <person name="Copeland A."/>
            <person name="Spring S."/>
            <person name="Goker M."/>
            <person name="Schneider S."/>
            <person name="Lapidus A."/>
            <person name="Del Rio T.G."/>
            <person name="Tice H."/>
            <person name="Cheng J.F."/>
            <person name="Chen F."/>
            <person name="Nolan M."/>
            <person name="Bruce D."/>
            <person name="Goodwin L."/>
            <person name="Pitluck S."/>
            <person name="Ivanova N."/>
            <person name="Mavrommatis K."/>
            <person name="Ovchinnikova G."/>
            <person name="Pati A."/>
            <person name="Chen A."/>
            <person name="Palaniappan K."/>
            <person name="Land M."/>
            <person name="Hauser L."/>
            <person name="Chang Y.J."/>
            <person name="Jeffries C.C."/>
            <person name="Meincke L."/>
            <person name="Sims D."/>
            <person name="Brettin T."/>
            <person name="Detter J.C."/>
            <person name="Han C."/>
            <person name="Chain P."/>
            <person name="Bristow J."/>
            <person name="Eisen J.A."/>
            <person name="Markowitz V."/>
            <person name="Hugenholtz P."/>
            <person name="Kyrpides N.C."/>
            <person name="Klenk H.P."/>
            <person name="Lucas S."/>
        </authorList>
    </citation>
    <scope>NUCLEOTIDE SEQUENCE [LARGE SCALE GENOMIC DNA]</scope>
    <source>
        <strain evidence="6">DSM 4028 / VKM B-1378 / X</strain>
    </source>
</reference>
<name>C7LNC0_DESBD</name>
<dbReference type="InterPro" id="IPR003593">
    <property type="entry name" value="AAA+_ATPase"/>
</dbReference>
<evidence type="ECO:0000313" key="6">
    <source>
        <dbReference type="Proteomes" id="UP000002216"/>
    </source>
</evidence>
<dbReference type="PROSITE" id="PS00211">
    <property type="entry name" value="ABC_TRANSPORTER_1"/>
    <property type="match status" value="1"/>
</dbReference>
<evidence type="ECO:0000256" key="1">
    <source>
        <dbReference type="ARBA" id="ARBA00022448"/>
    </source>
</evidence>
<dbReference type="Proteomes" id="UP000002216">
    <property type="component" value="Chromosome"/>
</dbReference>
<dbReference type="InterPro" id="IPR017871">
    <property type="entry name" value="ABC_transporter-like_CS"/>
</dbReference>
<dbReference type="Pfam" id="PF00005">
    <property type="entry name" value="ABC_tran"/>
    <property type="match status" value="1"/>
</dbReference>
<dbReference type="PANTHER" id="PTHR42781">
    <property type="entry name" value="SPERMIDINE/PUTRESCINE IMPORT ATP-BINDING PROTEIN POTA"/>
    <property type="match status" value="1"/>
</dbReference>
<dbReference type="GO" id="GO:0016887">
    <property type="term" value="F:ATP hydrolysis activity"/>
    <property type="evidence" value="ECO:0007669"/>
    <property type="project" value="InterPro"/>
</dbReference>
<dbReference type="SUPFAM" id="SSF50331">
    <property type="entry name" value="MOP-like"/>
    <property type="match status" value="1"/>
</dbReference>
<dbReference type="OrthoDB" id="9809450at2"/>
<dbReference type="EMBL" id="CP001629">
    <property type="protein sequence ID" value="ACU90089.1"/>
    <property type="molecule type" value="Genomic_DNA"/>
</dbReference>
<dbReference type="InterPro" id="IPR013611">
    <property type="entry name" value="Transp-assoc_OB_typ2"/>
</dbReference>
<dbReference type="Pfam" id="PF08402">
    <property type="entry name" value="TOBE_2"/>
    <property type="match status" value="1"/>
</dbReference>
<dbReference type="AlphaFoldDB" id="C7LNC0"/>
<keyword evidence="6" id="KW-1185">Reference proteome</keyword>
<evidence type="ECO:0000256" key="3">
    <source>
        <dbReference type="ARBA" id="ARBA00022840"/>
    </source>
</evidence>
<sequence>MEYSLEAYAIYKNYGSVTALTNVDVRVRPGEFFTLLGPSGCGKTTLLRIIAGLEMPDSGTIMLRGANLTSLPARERNVNTVFQNYALFPHLSVADNVAFGLRSRKFPEEVIGSKVHAALDMVHMTEFAARMPDQLSGGQQQRVAMARALVNEPEILLLDEPMSALDAKLRTTVQEELRQLQQRLGITSILVTHDQDEALTVSDRIAVMNQGQFVQVGTPMEIYERPCNRFVANFLGKANIIEATRAPGGVQSELGFLQVNGVDWETGYLAIRPERVRLRDEAPSVNGVQSRVRDAFYRGDHLDIWLEAGNLRLRTAPHRAIASGDMVWVELPAEALVVLHD</sequence>
<dbReference type="PANTHER" id="PTHR42781:SF4">
    <property type="entry name" value="SPERMIDINE_PUTRESCINE IMPORT ATP-BINDING PROTEIN POTA"/>
    <property type="match status" value="1"/>
</dbReference>